<protein>
    <submittedName>
        <fullName evidence="2">Uncharacterized protein</fullName>
    </submittedName>
</protein>
<keyword evidence="3" id="KW-1185">Reference proteome</keyword>
<feature type="compositionally biased region" description="Basic residues" evidence="1">
    <location>
        <begin position="60"/>
        <end position="77"/>
    </location>
</feature>
<gene>
    <name evidence="2" type="ORF">LTRI10_LOCUS47424</name>
</gene>
<dbReference type="EMBL" id="OZ034821">
    <property type="protein sequence ID" value="CAL1407775.1"/>
    <property type="molecule type" value="Genomic_DNA"/>
</dbReference>
<proteinExistence type="predicted"/>
<name>A0AAV2GAP1_9ROSI</name>
<dbReference type="AlphaFoldDB" id="A0AAV2GAP1"/>
<sequence>MAMSETMLKSTHSATWPCSQTMFSSGQYTLEHGHVEDHVNKSQEAFKGSTWASTWPCSRPRQHQHPQKNGHVHRPRSGQHTLEHGHVEDHVNKSQGAFKGSTWAST</sequence>
<dbReference type="Proteomes" id="UP001497516">
    <property type="component" value="Chromosome 8"/>
</dbReference>
<evidence type="ECO:0000313" key="3">
    <source>
        <dbReference type="Proteomes" id="UP001497516"/>
    </source>
</evidence>
<accession>A0AAV2GAP1</accession>
<evidence type="ECO:0000256" key="1">
    <source>
        <dbReference type="SAM" id="MobiDB-lite"/>
    </source>
</evidence>
<evidence type="ECO:0000313" key="2">
    <source>
        <dbReference type="EMBL" id="CAL1407775.1"/>
    </source>
</evidence>
<organism evidence="2 3">
    <name type="scientific">Linum trigynum</name>
    <dbReference type="NCBI Taxonomy" id="586398"/>
    <lineage>
        <taxon>Eukaryota</taxon>
        <taxon>Viridiplantae</taxon>
        <taxon>Streptophyta</taxon>
        <taxon>Embryophyta</taxon>
        <taxon>Tracheophyta</taxon>
        <taxon>Spermatophyta</taxon>
        <taxon>Magnoliopsida</taxon>
        <taxon>eudicotyledons</taxon>
        <taxon>Gunneridae</taxon>
        <taxon>Pentapetalae</taxon>
        <taxon>rosids</taxon>
        <taxon>fabids</taxon>
        <taxon>Malpighiales</taxon>
        <taxon>Linaceae</taxon>
        <taxon>Linum</taxon>
    </lineage>
</organism>
<feature type="region of interest" description="Disordered" evidence="1">
    <location>
        <begin position="45"/>
        <end position="106"/>
    </location>
</feature>
<feature type="compositionally biased region" description="Basic and acidic residues" evidence="1">
    <location>
        <begin position="81"/>
        <end position="92"/>
    </location>
</feature>
<reference evidence="2 3" key="1">
    <citation type="submission" date="2024-04" db="EMBL/GenBank/DDBJ databases">
        <authorList>
            <person name="Fracassetti M."/>
        </authorList>
    </citation>
    <scope>NUCLEOTIDE SEQUENCE [LARGE SCALE GENOMIC DNA]</scope>
</reference>